<evidence type="ECO:0000313" key="2">
    <source>
        <dbReference type="EMBL" id="KAF7277333.1"/>
    </source>
</evidence>
<gene>
    <name evidence="2" type="ORF">GWI33_008579</name>
</gene>
<name>A0A834MB88_RHYFE</name>
<feature type="compositionally biased region" description="Polar residues" evidence="1">
    <location>
        <begin position="26"/>
        <end position="38"/>
    </location>
</feature>
<protein>
    <submittedName>
        <fullName evidence="2">Uncharacterized protein</fullName>
    </submittedName>
</protein>
<keyword evidence="3" id="KW-1185">Reference proteome</keyword>
<dbReference type="EMBL" id="JAACXV010002798">
    <property type="protein sequence ID" value="KAF7277333.1"/>
    <property type="molecule type" value="Genomic_DNA"/>
</dbReference>
<evidence type="ECO:0000313" key="3">
    <source>
        <dbReference type="Proteomes" id="UP000625711"/>
    </source>
</evidence>
<proteinExistence type="predicted"/>
<organism evidence="2 3">
    <name type="scientific">Rhynchophorus ferrugineus</name>
    <name type="common">Red palm weevil</name>
    <name type="synonym">Curculio ferrugineus</name>
    <dbReference type="NCBI Taxonomy" id="354439"/>
    <lineage>
        <taxon>Eukaryota</taxon>
        <taxon>Metazoa</taxon>
        <taxon>Ecdysozoa</taxon>
        <taxon>Arthropoda</taxon>
        <taxon>Hexapoda</taxon>
        <taxon>Insecta</taxon>
        <taxon>Pterygota</taxon>
        <taxon>Neoptera</taxon>
        <taxon>Endopterygota</taxon>
        <taxon>Coleoptera</taxon>
        <taxon>Polyphaga</taxon>
        <taxon>Cucujiformia</taxon>
        <taxon>Curculionidae</taxon>
        <taxon>Dryophthorinae</taxon>
        <taxon>Rhynchophorus</taxon>
    </lineage>
</organism>
<sequence length="58" mass="6603">RSKVFKNNNFICSFTKKPTRQIQSHLGTNGKVSSQNKTVDYHDTLPPVLDVDEGVEQR</sequence>
<comment type="caution">
    <text evidence="2">The sequence shown here is derived from an EMBL/GenBank/DDBJ whole genome shotgun (WGS) entry which is preliminary data.</text>
</comment>
<feature type="non-terminal residue" evidence="2">
    <location>
        <position position="1"/>
    </location>
</feature>
<evidence type="ECO:0000256" key="1">
    <source>
        <dbReference type="SAM" id="MobiDB-lite"/>
    </source>
</evidence>
<dbReference type="Proteomes" id="UP000625711">
    <property type="component" value="Unassembled WGS sequence"/>
</dbReference>
<dbReference type="AlphaFoldDB" id="A0A834MB88"/>
<feature type="region of interest" description="Disordered" evidence="1">
    <location>
        <begin position="26"/>
        <end position="58"/>
    </location>
</feature>
<reference evidence="2" key="1">
    <citation type="submission" date="2020-08" db="EMBL/GenBank/DDBJ databases">
        <title>Genome sequencing and assembly of the red palm weevil Rhynchophorus ferrugineus.</title>
        <authorList>
            <person name="Dias G.B."/>
            <person name="Bergman C.M."/>
            <person name="Manee M."/>
        </authorList>
    </citation>
    <scope>NUCLEOTIDE SEQUENCE</scope>
    <source>
        <strain evidence="2">AA-2017</strain>
        <tissue evidence="2">Whole larva</tissue>
    </source>
</reference>
<accession>A0A834MB88</accession>